<evidence type="ECO:0000256" key="1">
    <source>
        <dbReference type="SAM" id="MobiDB-lite"/>
    </source>
</evidence>
<proteinExistence type="predicted"/>
<evidence type="ECO:0000313" key="3">
    <source>
        <dbReference type="Proteomes" id="UP000308199"/>
    </source>
</evidence>
<dbReference type="Gene3D" id="3.40.50.150">
    <property type="entry name" value="Vaccinia Virus protein VP39"/>
    <property type="match status" value="1"/>
</dbReference>
<feature type="region of interest" description="Disordered" evidence="1">
    <location>
        <begin position="8"/>
        <end position="28"/>
    </location>
</feature>
<sequence length="488" mass="53958">MSALHLVFDSPANDSDAGPSRPCTDHIPFRVGSADSALRIRPPGALSLSPASVSALSDLDEVQSSAPSDLISSFASLPDSSISGSVTSFDYERTSDDAANSEFSSLSPAPSLYSLTESLREQAIRQEHGRGVNTHSEVYRLAADEEEAERLDYSLNTDRQHQIYKKLMGDYVPPMREILANDNDPLISIACLDAGCGSGAWVLDVALEFPHVSCTAVDLVPLPAMTQIPPNLRFEIDDVSLGLEHFAGDFDVFHARFISTGVKDYYRLIDDAALALRPRGLADFTECDFRAYNIDKRPIVPTTREIWGEFEPPEGWTGTGMARCGENPSRRTPKPYSTSTASTPSPFLARFAALAGQAARKRGGHVDAAALLHRWISEHRAYEDVVYRDFYMPCAPWMRDKNFQKHSDFVGLSGEELEKLCSIGQELRDDIIEFMASCRPLLLSTGIPEALIDFLQENSAREVTEARIPLYFRVQNVYARKKGRQPQA</sequence>
<dbReference type="Proteomes" id="UP000308199">
    <property type="component" value="Unassembled WGS sequence"/>
</dbReference>
<dbReference type="AlphaFoldDB" id="A0A4S4LE24"/>
<evidence type="ECO:0008006" key="4">
    <source>
        <dbReference type="Google" id="ProtNLM"/>
    </source>
</evidence>
<dbReference type="EMBL" id="SGPK01000067">
    <property type="protein sequence ID" value="THH09338.1"/>
    <property type="molecule type" value="Genomic_DNA"/>
</dbReference>
<reference evidence="2 3" key="1">
    <citation type="submission" date="2019-02" db="EMBL/GenBank/DDBJ databases">
        <title>Genome sequencing of the rare red list fungi Phellinidium pouzarii.</title>
        <authorList>
            <person name="Buettner E."/>
            <person name="Kellner H."/>
        </authorList>
    </citation>
    <scope>NUCLEOTIDE SEQUENCE [LARGE SCALE GENOMIC DNA]</scope>
    <source>
        <strain evidence="2 3">DSM 108285</strain>
    </source>
</reference>
<dbReference type="OrthoDB" id="2013972at2759"/>
<comment type="caution">
    <text evidence="2">The sequence shown here is derived from an EMBL/GenBank/DDBJ whole genome shotgun (WGS) entry which is preliminary data.</text>
</comment>
<organism evidence="2 3">
    <name type="scientific">Phellinidium pouzarii</name>
    <dbReference type="NCBI Taxonomy" id="167371"/>
    <lineage>
        <taxon>Eukaryota</taxon>
        <taxon>Fungi</taxon>
        <taxon>Dikarya</taxon>
        <taxon>Basidiomycota</taxon>
        <taxon>Agaricomycotina</taxon>
        <taxon>Agaricomycetes</taxon>
        <taxon>Hymenochaetales</taxon>
        <taxon>Hymenochaetaceae</taxon>
        <taxon>Phellinidium</taxon>
    </lineage>
</organism>
<protein>
    <recommendedName>
        <fullName evidence="4">Methyltransferase domain-containing protein</fullName>
    </recommendedName>
</protein>
<dbReference type="InterPro" id="IPR029063">
    <property type="entry name" value="SAM-dependent_MTases_sf"/>
</dbReference>
<dbReference type="CDD" id="cd02440">
    <property type="entry name" value="AdoMet_MTases"/>
    <property type="match status" value="1"/>
</dbReference>
<evidence type="ECO:0000313" key="2">
    <source>
        <dbReference type="EMBL" id="THH09338.1"/>
    </source>
</evidence>
<accession>A0A4S4LE24</accession>
<dbReference type="SUPFAM" id="SSF53335">
    <property type="entry name" value="S-adenosyl-L-methionine-dependent methyltransferases"/>
    <property type="match status" value="1"/>
</dbReference>
<name>A0A4S4LE24_9AGAM</name>
<keyword evidence="3" id="KW-1185">Reference proteome</keyword>
<gene>
    <name evidence="2" type="ORF">EW145_g2092</name>
</gene>
<feature type="region of interest" description="Disordered" evidence="1">
    <location>
        <begin position="318"/>
        <end position="342"/>
    </location>
</feature>